<keyword evidence="2" id="KW-0812">Transmembrane</keyword>
<keyword evidence="2" id="KW-1133">Transmembrane helix</keyword>
<evidence type="ECO:0000256" key="2">
    <source>
        <dbReference type="SAM" id="Phobius"/>
    </source>
</evidence>
<feature type="region of interest" description="Disordered" evidence="1">
    <location>
        <begin position="508"/>
        <end position="531"/>
    </location>
</feature>
<keyword evidence="2" id="KW-0472">Membrane</keyword>
<evidence type="ECO:0000313" key="3">
    <source>
        <dbReference type="EMBL" id="NJC68127.1"/>
    </source>
</evidence>
<name>A0ABX0XRZ7_9ACTN</name>
<accession>A0ABX0XRZ7</accession>
<evidence type="ECO:0000256" key="1">
    <source>
        <dbReference type="SAM" id="MobiDB-lite"/>
    </source>
</evidence>
<dbReference type="RefSeq" id="WP_167923046.1">
    <property type="nucleotide sequence ID" value="NZ_JAATVY010000001.1"/>
</dbReference>
<reference evidence="3 4" key="1">
    <citation type="submission" date="2020-03" db="EMBL/GenBank/DDBJ databases">
        <title>WGS of the type strain of Planosporangium spp.</title>
        <authorList>
            <person name="Thawai C."/>
        </authorList>
    </citation>
    <scope>NUCLEOTIDE SEQUENCE [LARGE SCALE GENOMIC DNA]</scope>
    <source>
        <strain evidence="3 4">TBRC 5610</strain>
    </source>
</reference>
<feature type="compositionally biased region" description="Low complexity" evidence="1">
    <location>
        <begin position="509"/>
        <end position="518"/>
    </location>
</feature>
<feature type="transmembrane region" description="Helical" evidence="2">
    <location>
        <begin position="220"/>
        <end position="241"/>
    </location>
</feature>
<gene>
    <name evidence="3" type="ORF">HC031_00100</name>
</gene>
<feature type="compositionally biased region" description="Low complexity" evidence="1">
    <location>
        <begin position="96"/>
        <end position="108"/>
    </location>
</feature>
<keyword evidence="4" id="KW-1185">Reference proteome</keyword>
<dbReference type="EMBL" id="JAATVY010000001">
    <property type="protein sequence ID" value="NJC68127.1"/>
    <property type="molecule type" value="Genomic_DNA"/>
</dbReference>
<protein>
    <recommendedName>
        <fullName evidence="5">NERD domain-containing protein</fullName>
    </recommendedName>
</protein>
<feature type="transmembrane region" description="Helical" evidence="2">
    <location>
        <begin position="270"/>
        <end position="289"/>
    </location>
</feature>
<evidence type="ECO:0000313" key="4">
    <source>
        <dbReference type="Proteomes" id="UP000722989"/>
    </source>
</evidence>
<feature type="region of interest" description="Disordered" evidence="1">
    <location>
        <begin position="1"/>
        <end position="210"/>
    </location>
</feature>
<feature type="transmembrane region" description="Helical" evidence="2">
    <location>
        <begin position="247"/>
        <end position="265"/>
    </location>
</feature>
<comment type="caution">
    <text evidence="3">The sequence shown here is derived from an EMBL/GenBank/DDBJ whole genome shotgun (WGS) entry which is preliminary data.</text>
</comment>
<feature type="compositionally biased region" description="Pro residues" evidence="1">
    <location>
        <begin position="128"/>
        <end position="146"/>
    </location>
</feature>
<feature type="compositionally biased region" description="Gly residues" evidence="1">
    <location>
        <begin position="14"/>
        <end position="24"/>
    </location>
</feature>
<dbReference type="Proteomes" id="UP000722989">
    <property type="component" value="Unassembled WGS sequence"/>
</dbReference>
<organism evidence="3 4">
    <name type="scientific">Planosporangium thailandense</name>
    <dbReference type="NCBI Taxonomy" id="765197"/>
    <lineage>
        <taxon>Bacteria</taxon>
        <taxon>Bacillati</taxon>
        <taxon>Actinomycetota</taxon>
        <taxon>Actinomycetes</taxon>
        <taxon>Micromonosporales</taxon>
        <taxon>Micromonosporaceae</taxon>
        <taxon>Planosporangium</taxon>
    </lineage>
</organism>
<proteinExistence type="predicted"/>
<sequence>MSSGESWTRSAGRPGAGQQIGGGEEQPAPDERERRRARWRDLSPSALRAGPVPRAEELGEDDYWSYLRGDREHPPSGDDADEREDRAAARQPPPAETEAWAAALTQTWSPRVMADGDAEQPETTGDPAPQPQPQPQPQPPPLPGPVVLPEWEPAFEPVAEPASEPVSGPEWEPQADLAREPRTATAREPLPEGDAARVHGQPAGRAPAGFTRRERVLPGLARPLALTAVVALCWLAVVAYGVVRLDLLWGLIALAAGVGALALGLQGRSAVGLAPVLVGAAAWGMTTGGEVPESLSDVVGDLQLIALNALYAVPLLIAYGLTTWLDAVGSARDRVRAAVEGRRWWGSADVPDAEPGIAELEAIPSARFFQLPTGPYPHLVTAGRRVALIRGTVWPPGEYTITEAGEVHRDGRGFAQGSAELRAAITEARRWAERTGSAASAVTGFLVVHPASDRPGDRVDLDRPRTGGVRLVTAAEFMAVAGDYLAAEPYRLDVVLTERLGEHLPIFVAPDPADAPPAGRKPPVGQEPSAS</sequence>
<feature type="transmembrane region" description="Helical" evidence="2">
    <location>
        <begin position="309"/>
        <end position="328"/>
    </location>
</feature>
<evidence type="ECO:0008006" key="5">
    <source>
        <dbReference type="Google" id="ProtNLM"/>
    </source>
</evidence>